<organism evidence="8 9">
    <name type="scientific">Rubus argutus</name>
    <name type="common">Southern blackberry</name>
    <dbReference type="NCBI Taxonomy" id="59490"/>
    <lineage>
        <taxon>Eukaryota</taxon>
        <taxon>Viridiplantae</taxon>
        <taxon>Streptophyta</taxon>
        <taxon>Embryophyta</taxon>
        <taxon>Tracheophyta</taxon>
        <taxon>Spermatophyta</taxon>
        <taxon>Magnoliopsida</taxon>
        <taxon>eudicotyledons</taxon>
        <taxon>Gunneridae</taxon>
        <taxon>Pentapetalae</taxon>
        <taxon>rosids</taxon>
        <taxon>fabids</taxon>
        <taxon>Rosales</taxon>
        <taxon>Rosaceae</taxon>
        <taxon>Rosoideae</taxon>
        <taxon>Rosoideae incertae sedis</taxon>
        <taxon>Rubus</taxon>
    </lineage>
</organism>
<gene>
    <name evidence="8" type="ORF">M0R45_010960</name>
</gene>
<dbReference type="InterPro" id="IPR043891">
    <property type="entry name" value="SPARK"/>
</dbReference>
<feature type="domain" description="SPARK" evidence="7">
    <location>
        <begin position="29"/>
        <end position="181"/>
    </location>
</feature>
<feature type="transmembrane region" description="Helical" evidence="5">
    <location>
        <begin position="224"/>
        <end position="247"/>
    </location>
</feature>
<keyword evidence="1" id="KW-0418">Kinase</keyword>
<evidence type="ECO:0000256" key="6">
    <source>
        <dbReference type="SAM" id="SignalP"/>
    </source>
</evidence>
<evidence type="ECO:0000256" key="4">
    <source>
        <dbReference type="PROSITE-ProRule" id="PRU10141"/>
    </source>
</evidence>
<keyword evidence="3 4" id="KW-0067">ATP-binding</keyword>
<dbReference type="PANTHER" id="PTHR47989:SF62">
    <property type="entry name" value="OS05G0423500 PROTEIN"/>
    <property type="match status" value="1"/>
</dbReference>
<name>A0AAW1YA88_RUBAR</name>
<feature type="chain" id="PRO_5043844919" description="SPARK domain-containing protein" evidence="6">
    <location>
        <begin position="25"/>
        <end position="344"/>
    </location>
</feature>
<dbReference type="InterPro" id="IPR017441">
    <property type="entry name" value="Protein_kinase_ATP_BS"/>
</dbReference>
<sequence>MSITSLSLLLVALLLTCSPTPAVSQQNGTVPCPLNFTILEQFSTGSNRPKFDRKIECQYILQGIRLVESQYLQLTGSFLPPPNASESCWAAYQTLADQVVPGFDIRTSCGFQTSWISQGCMNITTRAQFEDLVGNSTINSVVSNCNQSLENNSPCASCTTSLSSLSATYLTGQSIGNVSDCTSYPSIYAAAFANPYGPTDKGNAKCLFQLDFSAPSPGKKKRTLILIVVVACGFGLLFLIGGIWFSWHKYEDYMMKKRRKEYNDKIELGLGSALESISGSTTLVKFTFEEISKATKNFSRDNIIGRGGYGNVYKGTLADGSEVALKGSRTVRLPVIPILLTRLR</sequence>
<reference evidence="8 9" key="1">
    <citation type="journal article" date="2023" name="G3 (Bethesda)">
        <title>A chromosome-length genome assembly and annotation of blackberry (Rubus argutus, cv. 'Hillquist').</title>
        <authorList>
            <person name="Bruna T."/>
            <person name="Aryal R."/>
            <person name="Dudchenko O."/>
            <person name="Sargent D.J."/>
            <person name="Mead D."/>
            <person name="Buti M."/>
            <person name="Cavallini A."/>
            <person name="Hytonen T."/>
            <person name="Andres J."/>
            <person name="Pham M."/>
            <person name="Weisz D."/>
            <person name="Mascagni F."/>
            <person name="Usai G."/>
            <person name="Natali L."/>
            <person name="Bassil N."/>
            <person name="Fernandez G.E."/>
            <person name="Lomsadze A."/>
            <person name="Armour M."/>
            <person name="Olukolu B."/>
            <person name="Poorten T."/>
            <person name="Britton C."/>
            <person name="Davik J."/>
            <person name="Ashrafi H."/>
            <person name="Aiden E.L."/>
            <person name="Borodovsky M."/>
            <person name="Worthington M."/>
        </authorList>
    </citation>
    <scope>NUCLEOTIDE SEQUENCE [LARGE SCALE GENOMIC DNA]</scope>
    <source>
        <strain evidence="8">PI 553951</strain>
    </source>
</reference>
<keyword evidence="5" id="KW-0812">Transmembrane</keyword>
<dbReference type="SUPFAM" id="SSF56112">
    <property type="entry name" value="Protein kinase-like (PK-like)"/>
    <property type="match status" value="1"/>
</dbReference>
<keyword evidence="5" id="KW-1133">Transmembrane helix</keyword>
<feature type="signal peptide" evidence="6">
    <location>
        <begin position="1"/>
        <end position="24"/>
    </location>
</feature>
<evidence type="ECO:0000313" key="8">
    <source>
        <dbReference type="EMBL" id="KAK9945445.1"/>
    </source>
</evidence>
<dbReference type="Pfam" id="PF19160">
    <property type="entry name" value="SPARK"/>
    <property type="match status" value="1"/>
</dbReference>
<keyword evidence="9" id="KW-1185">Reference proteome</keyword>
<dbReference type="PROSITE" id="PS00107">
    <property type="entry name" value="PROTEIN_KINASE_ATP"/>
    <property type="match status" value="1"/>
</dbReference>
<dbReference type="Proteomes" id="UP001457282">
    <property type="component" value="Unassembled WGS sequence"/>
</dbReference>
<keyword evidence="1" id="KW-0808">Transferase</keyword>
<dbReference type="AlphaFoldDB" id="A0AAW1YA88"/>
<keyword evidence="1" id="KW-0723">Serine/threonine-protein kinase</keyword>
<accession>A0AAW1YA88</accession>
<dbReference type="GO" id="GO:0005524">
    <property type="term" value="F:ATP binding"/>
    <property type="evidence" value="ECO:0007669"/>
    <property type="project" value="UniProtKB-UniRule"/>
</dbReference>
<keyword evidence="2 4" id="KW-0547">Nucleotide-binding</keyword>
<proteinExistence type="predicted"/>
<dbReference type="InterPro" id="IPR011009">
    <property type="entry name" value="Kinase-like_dom_sf"/>
</dbReference>
<evidence type="ECO:0000256" key="1">
    <source>
        <dbReference type="ARBA" id="ARBA00022527"/>
    </source>
</evidence>
<keyword evidence="5" id="KW-0472">Membrane</keyword>
<protein>
    <recommendedName>
        <fullName evidence="7">SPARK domain-containing protein</fullName>
    </recommendedName>
</protein>
<dbReference type="GO" id="GO:0004674">
    <property type="term" value="F:protein serine/threonine kinase activity"/>
    <property type="evidence" value="ECO:0007669"/>
    <property type="project" value="UniProtKB-KW"/>
</dbReference>
<feature type="binding site" evidence="4">
    <location>
        <position position="326"/>
    </location>
    <ligand>
        <name>ATP</name>
        <dbReference type="ChEBI" id="CHEBI:30616"/>
    </ligand>
</feature>
<evidence type="ECO:0000259" key="7">
    <source>
        <dbReference type="Pfam" id="PF19160"/>
    </source>
</evidence>
<comment type="caution">
    <text evidence="8">The sequence shown here is derived from an EMBL/GenBank/DDBJ whole genome shotgun (WGS) entry which is preliminary data.</text>
</comment>
<dbReference type="Gene3D" id="3.30.200.20">
    <property type="entry name" value="Phosphorylase Kinase, domain 1"/>
    <property type="match status" value="1"/>
</dbReference>
<evidence type="ECO:0000256" key="3">
    <source>
        <dbReference type="ARBA" id="ARBA00022840"/>
    </source>
</evidence>
<evidence type="ECO:0000256" key="2">
    <source>
        <dbReference type="ARBA" id="ARBA00022741"/>
    </source>
</evidence>
<dbReference type="PANTHER" id="PTHR47989">
    <property type="entry name" value="OS01G0750732 PROTEIN"/>
    <property type="match status" value="1"/>
</dbReference>
<keyword evidence="6" id="KW-0732">Signal</keyword>
<evidence type="ECO:0000256" key="5">
    <source>
        <dbReference type="SAM" id="Phobius"/>
    </source>
</evidence>
<dbReference type="EMBL" id="JBEDUW010000002">
    <property type="protein sequence ID" value="KAK9945445.1"/>
    <property type="molecule type" value="Genomic_DNA"/>
</dbReference>
<evidence type="ECO:0000313" key="9">
    <source>
        <dbReference type="Proteomes" id="UP001457282"/>
    </source>
</evidence>